<evidence type="ECO:0000313" key="2">
    <source>
        <dbReference type="EMBL" id="SFI14151.1"/>
    </source>
</evidence>
<dbReference type="EMBL" id="FOQT01000002">
    <property type="protein sequence ID" value="SFI14151.1"/>
    <property type="molecule type" value="Genomic_DNA"/>
</dbReference>
<dbReference type="STRING" id="1125876.SAMN05443292_1598"/>
<proteinExistence type="predicted"/>
<protein>
    <recommendedName>
        <fullName evidence="4">Lipoprotein</fullName>
    </recommendedName>
</protein>
<organism evidence="2 3">
    <name type="scientific">Halpernia frigidisoli</name>
    <dbReference type="NCBI Taxonomy" id="1125876"/>
    <lineage>
        <taxon>Bacteria</taxon>
        <taxon>Pseudomonadati</taxon>
        <taxon>Bacteroidota</taxon>
        <taxon>Flavobacteriia</taxon>
        <taxon>Flavobacteriales</taxon>
        <taxon>Weeksellaceae</taxon>
        <taxon>Chryseobacterium group</taxon>
        <taxon>Halpernia</taxon>
    </lineage>
</organism>
<gene>
    <name evidence="2" type="ORF">SAMN05443292_1598</name>
</gene>
<evidence type="ECO:0000256" key="1">
    <source>
        <dbReference type="SAM" id="SignalP"/>
    </source>
</evidence>
<reference evidence="2 3" key="1">
    <citation type="submission" date="2016-10" db="EMBL/GenBank/DDBJ databases">
        <authorList>
            <person name="de Groot N.N."/>
        </authorList>
    </citation>
    <scope>NUCLEOTIDE SEQUENCE [LARGE SCALE GENOMIC DNA]</scope>
    <source>
        <strain evidence="2 3">DSM 26000</strain>
    </source>
</reference>
<evidence type="ECO:0000313" key="3">
    <source>
        <dbReference type="Proteomes" id="UP000198931"/>
    </source>
</evidence>
<sequence>MIKLIKISGFLSVILLCFLSCNTTAQTNKNLSTINSVSVTNTFGRGGTVSITATKDSLISVNNSIATKEIPTKSSKIDIKNWNSIVAGLNLEDIKNTQSGKSRGYYDGPDEIYEIVTNNKTYTLTNVSDPVKSKQLKNLKVILQKMAAQK</sequence>
<dbReference type="Proteomes" id="UP000198931">
    <property type="component" value="Unassembled WGS sequence"/>
</dbReference>
<feature type="chain" id="PRO_5011566711" description="Lipoprotein" evidence="1">
    <location>
        <begin position="26"/>
        <end position="150"/>
    </location>
</feature>
<keyword evidence="3" id="KW-1185">Reference proteome</keyword>
<name>A0A1I3FT96_9FLAO</name>
<dbReference type="RefSeq" id="WP_090079567.1">
    <property type="nucleotide sequence ID" value="NZ_FOQT01000002.1"/>
</dbReference>
<dbReference type="OrthoDB" id="1453247at2"/>
<dbReference type="AlphaFoldDB" id="A0A1I3FT96"/>
<feature type="signal peptide" evidence="1">
    <location>
        <begin position="1"/>
        <end position="25"/>
    </location>
</feature>
<keyword evidence="1" id="KW-0732">Signal</keyword>
<evidence type="ECO:0008006" key="4">
    <source>
        <dbReference type="Google" id="ProtNLM"/>
    </source>
</evidence>
<accession>A0A1I3FT96</accession>